<accession>A0A9D4M5H2</accession>
<sequence>MLALSFETSVNLTSARPGSRRIGNTRIAFTFGPWSSTSVVRSLVFTVDLSPIKQYRSTRRFSTNLNSSSHHESPSLVSRDRVVTLTGIDCPFTSVT</sequence>
<comment type="caution">
    <text evidence="1">The sequence shown here is derived from an EMBL/GenBank/DDBJ whole genome shotgun (WGS) entry which is preliminary data.</text>
</comment>
<protein>
    <submittedName>
        <fullName evidence="1">Uncharacterized protein</fullName>
    </submittedName>
</protein>
<evidence type="ECO:0000313" key="1">
    <source>
        <dbReference type="EMBL" id="KAH3870033.1"/>
    </source>
</evidence>
<dbReference type="EMBL" id="JAIWYP010000002">
    <property type="protein sequence ID" value="KAH3870033.1"/>
    <property type="molecule type" value="Genomic_DNA"/>
</dbReference>
<evidence type="ECO:0000313" key="2">
    <source>
        <dbReference type="Proteomes" id="UP000828390"/>
    </source>
</evidence>
<proteinExistence type="predicted"/>
<name>A0A9D4M5H2_DREPO</name>
<dbReference type="Proteomes" id="UP000828390">
    <property type="component" value="Unassembled WGS sequence"/>
</dbReference>
<keyword evidence="2" id="KW-1185">Reference proteome</keyword>
<organism evidence="1 2">
    <name type="scientific">Dreissena polymorpha</name>
    <name type="common">Zebra mussel</name>
    <name type="synonym">Mytilus polymorpha</name>
    <dbReference type="NCBI Taxonomy" id="45954"/>
    <lineage>
        <taxon>Eukaryota</taxon>
        <taxon>Metazoa</taxon>
        <taxon>Spiralia</taxon>
        <taxon>Lophotrochozoa</taxon>
        <taxon>Mollusca</taxon>
        <taxon>Bivalvia</taxon>
        <taxon>Autobranchia</taxon>
        <taxon>Heteroconchia</taxon>
        <taxon>Euheterodonta</taxon>
        <taxon>Imparidentia</taxon>
        <taxon>Neoheterodontei</taxon>
        <taxon>Myida</taxon>
        <taxon>Dreissenoidea</taxon>
        <taxon>Dreissenidae</taxon>
        <taxon>Dreissena</taxon>
    </lineage>
</organism>
<reference evidence="1" key="2">
    <citation type="submission" date="2020-11" db="EMBL/GenBank/DDBJ databases">
        <authorList>
            <person name="McCartney M.A."/>
            <person name="Auch B."/>
            <person name="Kono T."/>
            <person name="Mallez S."/>
            <person name="Becker A."/>
            <person name="Gohl D.M."/>
            <person name="Silverstein K.A.T."/>
            <person name="Koren S."/>
            <person name="Bechman K.B."/>
            <person name="Herman A."/>
            <person name="Abrahante J.E."/>
            <person name="Garbe J."/>
        </authorList>
    </citation>
    <scope>NUCLEOTIDE SEQUENCE</scope>
    <source>
        <strain evidence="1">Duluth1</strain>
        <tissue evidence="1">Whole animal</tissue>
    </source>
</reference>
<gene>
    <name evidence="1" type="ORF">DPMN_033212</name>
</gene>
<reference evidence="1" key="1">
    <citation type="journal article" date="2019" name="bioRxiv">
        <title>The Genome of the Zebra Mussel, Dreissena polymorpha: A Resource for Invasive Species Research.</title>
        <authorList>
            <person name="McCartney M.A."/>
            <person name="Auch B."/>
            <person name="Kono T."/>
            <person name="Mallez S."/>
            <person name="Zhang Y."/>
            <person name="Obille A."/>
            <person name="Becker A."/>
            <person name="Abrahante J.E."/>
            <person name="Garbe J."/>
            <person name="Badalamenti J.P."/>
            <person name="Herman A."/>
            <person name="Mangelson H."/>
            <person name="Liachko I."/>
            <person name="Sullivan S."/>
            <person name="Sone E.D."/>
            <person name="Koren S."/>
            <person name="Silverstein K.A.T."/>
            <person name="Beckman K.B."/>
            <person name="Gohl D.M."/>
        </authorList>
    </citation>
    <scope>NUCLEOTIDE SEQUENCE</scope>
    <source>
        <strain evidence="1">Duluth1</strain>
        <tissue evidence="1">Whole animal</tissue>
    </source>
</reference>
<dbReference type="AlphaFoldDB" id="A0A9D4M5H2"/>